<feature type="region of interest" description="Disordered" evidence="1">
    <location>
        <begin position="110"/>
        <end position="136"/>
    </location>
</feature>
<feature type="compositionally biased region" description="Polar residues" evidence="1">
    <location>
        <begin position="673"/>
        <end position="695"/>
    </location>
</feature>
<sequence length="982" mass="104732">MASAQTTFPPPPPPSHQSLLSDSPRSSSVGATLDSRTISAISDPLASLTSPKSRPKAHSSNMAPAPSPSHSYVENPRMYNNLASVYSKRNGTATTATSSRTALVSDETFQQPCPARHSPQRFPSHSGAPPPPHQAVEPLQSRVYGLTADLREPSTPSANFSAIDDAASAARLLNGHKSNFSVEVFAPFFDHRGYPMLSGRAVTLRGIVRMPATTGCDVMMTISAHTTSGSPAAVWQGIALAPTNAGGEKIVFEIKDRLVANYDLVRPRAAYAPKNEEMMEPPQLSKDDLVLPIPFQVQLPMGKSTRFIDGEMQAVPVSLPPSFEISSKYAAQEKREIRLATKGKARGPMAKELLEKGFSQVYRIGCYYQVTWTLIRANNDKPKKSSSKSAREPVADGDSLTLPFIFLGEPTSMPPHPPTLPSTISPDVFLDRTTTLGDQWTVHRTQAKWAGSLLKAARKTVDVELHMPDPPVLQSPSVLPVMVVLRPTDSSLLSQVRTRAPSEMSTAPGSPAVPQVDDPIETVSSPVVSSNGSPAASPRPQPHEQHQSQRDTDTESIKTTRSIMSRFMKPSASLARLPGSSSRKGGSSIFSSRRPNTAPSSGSSETGMTDAMTDRTFVTAGALPDLASLVCVSLIQTTFSSNNSINDGPEHRRKLLSVADLEEVDVHALLLSSDGTGSQTGSRPGSSRSQEEMTQINEAAAAAKTEGVRVLVGTLKVAGTTPPSFRCHNLEVKYSLKVDLLPANRYGASEGVEKAMRSLGIGGRSRGFSDGMSTTASMHTQTQFTSLSGDGSSPPTTPPNVMSPSLFGTRSPVTDAQGPASRALTRNAGSRNASPLSGSGSNAYNNAQNVGMAISTMDESAVAADTAEAQEMLSPQVEHSARAPLAPYPRAYPQQPQQQFQQPMSPPPPGRATPSAYGSGTSSAASIRTGWGSGQSISEASQMQSSIYMSEWGHDRKTMAKINKTIGEMWLDIRVVRGYNSY</sequence>
<feature type="compositionally biased region" description="Polar residues" evidence="1">
    <location>
        <begin position="827"/>
        <end position="843"/>
    </location>
</feature>
<feature type="region of interest" description="Disordered" evidence="1">
    <location>
        <begin position="1"/>
        <end position="75"/>
    </location>
</feature>
<name>A0A127Z5P8_9BASI</name>
<feature type="region of interest" description="Disordered" evidence="1">
    <location>
        <begin position="887"/>
        <end position="938"/>
    </location>
</feature>
<feature type="region of interest" description="Disordered" evidence="1">
    <location>
        <begin position="496"/>
        <end position="609"/>
    </location>
</feature>
<accession>A0A127Z5P8</accession>
<feature type="compositionally biased region" description="Basic and acidic residues" evidence="1">
    <location>
        <begin position="541"/>
        <end position="558"/>
    </location>
</feature>
<feature type="region of interest" description="Disordered" evidence="1">
    <location>
        <begin position="670"/>
        <end position="695"/>
    </location>
</feature>
<feature type="compositionally biased region" description="Polar residues" evidence="1">
    <location>
        <begin position="595"/>
        <end position="607"/>
    </location>
</feature>
<feature type="compositionally biased region" description="Low complexity" evidence="1">
    <location>
        <begin position="579"/>
        <end position="594"/>
    </location>
</feature>
<feature type="region of interest" description="Disordered" evidence="1">
    <location>
        <begin position="784"/>
        <end position="843"/>
    </location>
</feature>
<dbReference type="OrthoDB" id="3364994at2759"/>
<feature type="compositionally biased region" description="Low complexity" evidence="1">
    <location>
        <begin position="912"/>
        <end position="926"/>
    </location>
</feature>
<feature type="compositionally biased region" description="Low complexity" evidence="1">
    <location>
        <begin position="16"/>
        <end position="28"/>
    </location>
</feature>
<feature type="compositionally biased region" description="Polar residues" evidence="1">
    <location>
        <begin position="47"/>
        <end position="72"/>
    </location>
</feature>
<protein>
    <submittedName>
        <fullName evidence="2">Uncharacterized protein</fullName>
    </submittedName>
</protein>
<dbReference type="EMBL" id="LK056650">
    <property type="protein sequence ID" value="CDS81996.1"/>
    <property type="molecule type" value="Genomic_DNA"/>
</dbReference>
<organism evidence="2">
    <name type="scientific">Sporisorium scitamineum</name>
    <dbReference type="NCBI Taxonomy" id="49012"/>
    <lineage>
        <taxon>Eukaryota</taxon>
        <taxon>Fungi</taxon>
        <taxon>Dikarya</taxon>
        <taxon>Basidiomycota</taxon>
        <taxon>Ustilaginomycotina</taxon>
        <taxon>Ustilaginomycetes</taxon>
        <taxon>Ustilaginales</taxon>
        <taxon>Ustilaginaceae</taxon>
        <taxon>Sporisorium</taxon>
    </lineage>
</organism>
<proteinExistence type="predicted"/>
<feature type="compositionally biased region" description="Low complexity" evidence="1">
    <location>
        <begin position="523"/>
        <end position="538"/>
    </location>
</feature>
<feature type="compositionally biased region" description="Polar residues" evidence="1">
    <location>
        <begin position="800"/>
        <end position="814"/>
    </location>
</feature>
<reference evidence="2" key="1">
    <citation type="submission" date="2014-06" db="EMBL/GenBank/DDBJ databases">
        <authorList>
            <person name="Ju J."/>
            <person name="Zhang J."/>
        </authorList>
    </citation>
    <scope>NUCLEOTIDE SEQUENCE</scope>
    <source>
        <strain evidence="2">SscI8</strain>
    </source>
</reference>
<gene>
    <name evidence="2" type="ORF">SPSC_00178</name>
</gene>
<feature type="compositionally biased region" description="Polar residues" evidence="1">
    <location>
        <begin position="496"/>
        <end position="508"/>
    </location>
</feature>
<evidence type="ECO:0000256" key="1">
    <source>
        <dbReference type="SAM" id="MobiDB-lite"/>
    </source>
</evidence>
<dbReference type="AlphaFoldDB" id="A0A127Z5P8"/>
<feature type="compositionally biased region" description="Low complexity" evidence="1">
    <location>
        <begin position="785"/>
        <end position="794"/>
    </location>
</feature>
<feature type="compositionally biased region" description="Low complexity" evidence="1">
    <location>
        <begin position="887"/>
        <end position="903"/>
    </location>
</feature>
<evidence type="ECO:0000313" key="2">
    <source>
        <dbReference type="EMBL" id="CDS81996.1"/>
    </source>
</evidence>